<dbReference type="RefSeq" id="WP_047469932.1">
    <property type="nucleotide sequence ID" value="NZ_FNEW01000007.1"/>
</dbReference>
<gene>
    <name evidence="1" type="ORF">SAMN05428983_4646</name>
</gene>
<dbReference type="EMBL" id="FNEW01000007">
    <property type="protein sequence ID" value="SDK33887.1"/>
    <property type="molecule type" value="Genomic_DNA"/>
</dbReference>
<proteinExistence type="predicted"/>
<evidence type="ECO:0000313" key="1">
    <source>
        <dbReference type="EMBL" id="SDK33887.1"/>
    </source>
</evidence>
<sequence>MLGILQADKRFPMQKFRIEADVVSFLHESEDIQEKKTSLQKWSGFSRFPISRRWGERLLLCFVSTRGRRFVVRLPPRGMQERFQFGERMKRFE</sequence>
<organism evidence="1 2">
    <name type="scientific">Agrobacterium fabrum</name>
    <dbReference type="NCBI Taxonomy" id="1176649"/>
    <lineage>
        <taxon>Bacteria</taxon>
        <taxon>Pseudomonadati</taxon>
        <taxon>Pseudomonadota</taxon>
        <taxon>Alphaproteobacteria</taxon>
        <taxon>Hyphomicrobiales</taxon>
        <taxon>Rhizobiaceae</taxon>
        <taxon>Rhizobium/Agrobacterium group</taxon>
        <taxon>Agrobacterium</taxon>
        <taxon>Agrobacterium tumefaciens complex</taxon>
    </lineage>
</organism>
<protein>
    <submittedName>
        <fullName evidence="1">Uncharacterized protein</fullName>
    </submittedName>
</protein>
<accession>A0A7Z7BS99</accession>
<dbReference type="Proteomes" id="UP000198917">
    <property type="component" value="Unassembled WGS sequence"/>
</dbReference>
<dbReference type="AlphaFoldDB" id="A0A7Z7BS99"/>
<name>A0A7Z7BS99_9HYPH</name>
<reference evidence="1 2" key="1">
    <citation type="submission" date="2016-10" db="EMBL/GenBank/DDBJ databases">
        <authorList>
            <person name="Varghese N."/>
            <person name="Submissions S."/>
        </authorList>
    </citation>
    <scope>NUCLEOTIDE SEQUENCE [LARGE SCALE GENOMIC DNA]</scope>
    <source>
        <strain evidence="1 2">PDC82</strain>
    </source>
</reference>
<comment type="caution">
    <text evidence="1">The sequence shown here is derived from an EMBL/GenBank/DDBJ whole genome shotgun (WGS) entry which is preliminary data.</text>
</comment>
<evidence type="ECO:0000313" key="2">
    <source>
        <dbReference type="Proteomes" id="UP000198917"/>
    </source>
</evidence>